<dbReference type="Gene3D" id="1.20.1250.20">
    <property type="entry name" value="MFS general substrate transporter like domains"/>
    <property type="match status" value="2"/>
</dbReference>
<evidence type="ECO:0000313" key="5">
    <source>
        <dbReference type="EMBL" id="BBM35895.1"/>
    </source>
</evidence>
<dbReference type="PANTHER" id="PTHR43826">
    <property type="entry name" value="GLUCOSE-6-PHOSPHATE EXCHANGER SLC37A4"/>
    <property type="match status" value="1"/>
</dbReference>
<dbReference type="Proteomes" id="UP000321606">
    <property type="component" value="Chromosome"/>
</dbReference>
<sequence>MNTNDIEKSRQIKKVESYRWIVWLILAATYVFVTFHRMSAGVVRSDLEEAFKIGAAQFANIGSMYFYAYFIMQIPSGILADKIGPKKTVFIFSIIAALGSICFGLAPALGVAYISRFFVGIGVSVVFVCLIKIQSRWFYSRNFALMIGFAGLAANLGAIIAQTPLVIAVETFGWRRTFIYMGIIMVIFAILTLLFVRDDPTEMGLPGMDEIENRPIATSNINVMKALGSILSNPKTWTISLVYIGLYTGYTVFLGTFGVSFLMSNYSITKIQAANYIIATVIGSAVSGLVIGYLSDKIKRRKSILIFSSIATLILWIVLIYVKLPLGLLTSYLFVFGFLMTAFTLCWTVGNEVNDRRLSGMSTGVVNCIGFLGAAVIPVIMGKVLDTYKNMPEIGYKKAYFVLIILVGLSTVFSFFSTETYATNVYKEKE</sequence>
<dbReference type="InterPro" id="IPR051337">
    <property type="entry name" value="OPA_Antiporter"/>
</dbReference>
<dbReference type="InterPro" id="IPR020846">
    <property type="entry name" value="MFS_dom"/>
</dbReference>
<name>A0A510JCF6_9FUSO</name>
<dbReference type="OrthoDB" id="9773404at2"/>
<keyword evidence="2" id="KW-0812">Transmembrane</keyword>
<protein>
    <submittedName>
        <fullName evidence="5">Transporter, major facilitator family protein</fullName>
    </submittedName>
</protein>
<dbReference type="EMBL" id="AP019822">
    <property type="protein sequence ID" value="BBM35895.1"/>
    <property type="molecule type" value="Genomic_DNA"/>
</dbReference>
<dbReference type="STRING" id="714315.GCA_000516535_00816"/>
<proteinExistence type="predicted"/>
<dbReference type="GO" id="GO:0012505">
    <property type="term" value="C:endomembrane system"/>
    <property type="evidence" value="ECO:0007669"/>
    <property type="project" value="UniProtKB-SubCell"/>
</dbReference>
<evidence type="ECO:0000256" key="1">
    <source>
        <dbReference type="ARBA" id="ARBA00004127"/>
    </source>
</evidence>
<dbReference type="AlphaFoldDB" id="A0A510JCF6"/>
<dbReference type="GO" id="GO:0016020">
    <property type="term" value="C:membrane"/>
    <property type="evidence" value="ECO:0007669"/>
    <property type="project" value="InterPro"/>
</dbReference>
<dbReference type="Pfam" id="PF07690">
    <property type="entry name" value="MFS_1"/>
    <property type="match status" value="1"/>
</dbReference>
<dbReference type="PROSITE" id="PS50850">
    <property type="entry name" value="MFS"/>
    <property type="match status" value="1"/>
</dbReference>
<organism evidence="5 6">
    <name type="scientific">Pseudoleptotrichia goodfellowii</name>
    <dbReference type="NCBI Taxonomy" id="157692"/>
    <lineage>
        <taxon>Bacteria</taxon>
        <taxon>Fusobacteriati</taxon>
        <taxon>Fusobacteriota</taxon>
        <taxon>Fusobacteriia</taxon>
        <taxon>Fusobacteriales</taxon>
        <taxon>Leptotrichiaceae</taxon>
        <taxon>Pseudoleptotrichia</taxon>
    </lineage>
</organism>
<evidence type="ECO:0000256" key="4">
    <source>
        <dbReference type="ARBA" id="ARBA00023136"/>
    </source>
</evidence>
<evidence type="ECO:0000256" key="3">
    <source>
        <dbReference type="ARBA" id="ARBA00022989"/>
    </source>
</evidence>
<dbReference type="KEGG" id="lgo:JCM16774_0825"/>
<accession>A0A510JCF6</accession>
<dbReference type="InterPro" id="IPR011701">
    <property type="entry name" value="MFS"/>
</dbReference>
<keyword evidence="4" id="KW-0472">Membrane</keyword>
<evidence type="ECO:0000256" key="2">
    <source>
        <dbReference type="ARBA" id="ARBA00022692"/>
    </source>
</evidence>
<dbReference type="PANTHER" id="PTHR43826:SF8">
    <property type="entry name" value="MAJOR FACILITATOR SUPERFAMILY (MFS) PROFILE DOMAIN-CONTAINING PROTEIN"/>
    <property type="match status" value="1"/>
</dbReference>
<dbReference type="PIRSF" id="PIRSF002808">
    <property type="entry name" value="Hexose_phosphate_transp"/>
    <property type="match status" value="1"/>
</dbReference>
<dbReference type="GO" id="GO:0061513">
    <property type="term" value="F:glucose 6-phosphate:phosphate antiporter activity"/>
    <property type="evidence" value="ECO:0007669"/>
    <property type="project" value="TreeGrafter"/>
</dbReference>
<reference evidence="5 6" key="1">
    <citation type="submission" date="2019-07" db="EMBL/GenBank/DDBJ databases">
        <title>Complete Genome Sequence of Leptotrichia goodfellowii Strain JCM 16774.</title>
        <authorList>
            <person name="Watanabe S."/>
            <person name="Cui L."/>
        </authorList>
    </citation>
    <scope>NUCLEOTIDE SEQUENCE [LARGE SCALE GENOMIC DNA]</scope>
    <source>
        <strain evidence="5 6">JCM16774</strain>
    </source>
</reference>
<dbReference type="InterPro" id="IPR036259">
    <property type="entry name" value="MFS_trans_sf"/>
</dbReference>
<evidence type="ECO:0000313" key="6">
    <source>
        <dbReference type="Proteomes" id="UP000321606"/>
    </source>
</evidence>
<dbReference type="RefSeq" id="WP_026737341.1">
    <property type="nucleotide sequence ID" value="NZ_AP019822.1"/>
</dbReference>
<gene>
    <name evidence="5" type="ORF">JCM16774_0825</name>
</gene>
<dbReference type="SUPFAM" id="SSF103473">
    <property type="entry name" value="MFS general substrate transporter"/>
    <property type="match status" value="1"/>
</dbReference>
<keyword evidence="3" id="KW-1133">Transmembrane helix</keyword>
<dbReference type="GO" id="GO:0035435">
    <property type="term" value="P:phosphate ion transmembrane transport"/>
    <property type="evidence" value="ECO:0007669"/>
    <property type="project" value="TreeGrafter"/>
</dbReference>
<comment type="subcellular location">
    <subcellularLocation>
        <location evidence="1">Endomembrane system</location>
        <topology evidence="1">Multi-pass membrane protein</topology>
    </subcellularLocation>
</comment>
<dbReference type="InterPro" id="IPR000849">
    <property type="entry name" value="Sugar_P_transporter"/>
</dbReference>